<reference evidence="2 3" key="1">
    <citation type="journal article" date="2019" name="Environ. Microbiol.">
        <title>Species interactions and distinct microbial communities in high Arctic permafrost affected cryosols are associated with the CH4 and CO2 gas fluxes.</title>
        <authorList>
            <person name="Altshuler I."/>
            <person name="Hamel J."/>
            <person name="Turney S."/>
            <person name="Magnuson E."/>
            <person name="Levesque R."/>
            <person name="Greer C."/>
            <person name="Whyte L.G."/>
        </authorList>
    </citation>
    <scope>NUCLEOTIDE SEQUENCE [LARGE SCALE GENOMIC DNA]</scope>
    <source>
        <strain evidence="2 3">E6.1</strain>
    </source>
</reference>
<protein>
    <submittedName>
        <fullName evidence="2">Uncharacterized protein</fullName>
    </submittedName>
</protein>
<feature type="compositionally biased region" description="Polar residues" evidence="1">
    <location>
        <begin position="69"/>
        <end position="78"/>
    </location>
</feature>
<keyword evidence="3" id="KW-1185">Reference proteome</keyword>
<organism evidence="2 3">
    <name type="scientific">Sphingomonas glacialis</name>
    <dbReference type="NCBI Taxonomy" id="658225"/>
    <lineage>
        <taxon>Bacteria</taxon>
        <taxon>Pseudomonadati</taxon>
        <taxon>Pseudomonadota</taxon>
        <taxon>Alphaproteobacteria</taxon>
        <taxon>Sphingomonadales</taxon>
        <taxon>Sphingomonadaceae</taxon>
        <taxon>Sphingomonas</taxon>
    </lineage>
</organism>
<dbReference type="AlphaFoldDB" id="A0A502FRB5"/>
<feature type="region of interest" description="Disordered" evidence="1">
    <location>
        <begin position="63"/>
        <end position="84"/>
    </location>
</feature>
<feature type="region of interest" description="Disordered" evidence="1">
    <location>
        <begin position="1"/>
        <end position="24"/>
    </location>
</feature>
<dbReference type="RefSeq" id="WP_140851027.1">
    <property type="nucleotide sequence ID" value="NZ_RCZC01000004.1"/>
</dbReference>
<name>A0A502FRB5_9SPHN</name>
<proteinExistence type="predicted"/>
<accession>A0A502FRB5</accession>
<dbReference type="EMBL" id="RCZC01000004">
    <property type="protein sequence ID" value="TPG51960.1"/>
    <property type="molecule type" value="Genomic_DNA"/>
</dbReference>
<evidence type="ECO:0000313" key="2">
    <source>
        <dbReference type="EMBL" id="TPG51960.1"/>
    </source>
</evidence>
<gene>
    <name evidence="2" type="ORF">EAH76_14585</name>
</gene>
<comment type="caution">
    <text evidence="2">The sequence shown here is derived from an EMBL/GenBank/DDBJ whole genome shotgun (WGS) entry which is preliminary data.</text>
</comment>
<evidence type="ECO:0000256" key="1">
    <source>
        <dbReference type="SAM" id="MobiDB-lite"/>
    </source>
</evidence>
<sequence length="84" mass="9085">MSSKSCTAEWRAGAHRAPPSRISAERSATSICLDKLAAHYDIDLAEATLVKFNATLDKVALPHRLPTPTALTSGNRSTHSLRRS</sequence>
<evidence type="ECO:0000313" key="3">
    <source>
        <dbReference type="Proteomes" id="UP000319931"/>
    </source>
</evidence>
<dbReference type="Proteomes" id="UP000319931">
    <property type="component" value="Unassembled WGS sequence"/>
</dbReference>